<name>R0JEF0_ANAPL</name>
<protein>
    <submittedName>
        <fullName evidence="1">Uncharacterized protein</fullName>
    </submittedName>
</protein>
<dbReference type="AlphaFoldDB" id="R0JEF0"/>
<sequence>MPQCFSTPERPAAYMTSEIFCAMFTHSTTKNTGLGTPGEVFSPKQTPALFARTSGQTTAAKHMHICAPKVLTLLKEKGKQAYNGFLLVNTNLKRILPVTVSQDNQLSDTSSDFMQGQTQQEQAISEVSRASLPTAHFHPSSCSSDHAGPPENTRNYSAWIEDHMDGDSTIAIQRAWMRGGRSQECFPPACCPPSRPSPGASSHEALIFIFSLVGPYTCAPHAQLFIATQQCIARGLTNSGLLQGARFLRASPKKRCGEAEHKFCHANTTQGLRDEKPKALPRKKGTLLYLGSIYVPTSPVPTASLRRKALHTPDATCPLPVTVPVSPSPVYPSPPLGHGAGTPWGNLTLSCARTGWQQVQQPQVANKFKHQNVDAHRHHGENKRIPISTNSHLQSQSPSMRDSEEFPFLAVHQQAEGKVQGHQQEMGSCQGAAPATQGQGGHAVKITRAKALSLSWGQQKQRQPYLSLKASQANSTRPESCIVQNESKWNLLLCLVCFIARCDQVHFFHV</sequence>
<dbReference type="Proteomes" id="UP000296049">
    <property type="component" value="Unassembled WGS sequence"/>
</dbReference>
<proteinExistence type="predicted"/>
<evidence type="ECO:0000313" key="1">
    <source>
        <dbReference type="EMBL" id="EOA95645.1"/>
    </source>
</evidence>
<reference evidence="2" key="1">
    <citation type="journal article" date="2013" name="Nat. Genet.">
        <title>The duck genome and transcriptome provide insight into an avian influenza virus reservoir species.</title>
        <authorList>
            <person name="Huang Y."/>
            <person name="Li Y."/>
            <person name="Burt D.W."/>
            <person name="Chen H."/>
            <person name="Zhang Y."/>
            <person name="Qian W."/>
            <person name="Kim H."/>
            <person name="Gan S."/>
            <person name="Zhao Y."/>
            <person name="Li J."/>
            <person name="Yi K."/>
            <person name="Feng H."/>
            <person name="Zhu P."/>
            <person name="Li B."/>
            <person name="Liu Q."/>
            <person name="Fairley S."/>
            <person name="Magor K.E."/>
            <person name="Du Z."/>
            <person name="Hu X."/>
            <person name="Goodman L."/>
            <person name="Tafer H."/>
            <person name="Vignal A."/>
            <person name="Lee T."/>
            <person name="Kim K.W."/>
            <person name="Sheng Z."/>
            <person name="An Y."/>
            <person name="Searle S."/>
            <person name="Herrero J."/>
            <person name="Groenen M.A."/>
            <person name="Crooijmans R.P."/>
            <person name="Faraut T."/>
            <person name="Cai Q."/>
            <person name="Webster R.G."/>
            <person name="Aldridge J.R."/>
            <person name="Warren W.C."/>
            <person name="Bartschat S."/>
            <person name="Kehr S."/>
            <person name="Marz M."/>
            <person name="Stadler P.F."/>
            <person name="Smith J."/>
            <person name="Kraus R.H."/>
            <person name="Zhao Y."/>
            <person name="Ren L."/>
            <person name="Fei J."/>
            <person name="Morisson M."/>
            <person name="Kaiser P."/>
            <person name="Griffin D.K."/>
            <person name="Rao M."/>
            <person name="Pitel F."/>
            <person name="Wang J."/>
            <person name="Li N."/>
        </authorList>
    </citation>
    <scope>NUCLEOTIDE SEQUENCE [LARGE SCALE GENOMIC DNA]</scope>
</reference>
<dbReference type="EMBL" id="KB744214">
    <property type="protein sequence ID" value="EOA95645.1"/>
    <property type="molecule type" value="Genomic_DNA"/>
</dbReference>
<gene>
    <name evidence="1" type="ORF">Anapl_14479</name>
</gene>
<accession>R0JEF0</accession>
<keyword evidence="2" id="KW-1185">Reference proteome</keyword>
<organism evidence="1 2">
    <name type="scientific">Anas platyrhynchos</name>
    <name type="common">Mallard</name>
    <name type="synonym">Anas boschas</name>
    <dbReference type="NCBI Taxonomy" id="8839"/>
    <lineage>
        <taxon>Eukaryota</taxon>
        <taxon>Metazoa</taxon>
        <taxon>Chordata</taxon>
        <taxon>Craniata</taxon>
        <taxon>Vertebrata</taxon>
        <taxon>Euteleostomi</taxon>
        <taxon>Archelosauria</taxon>
        <taxon>Archosauria</taxon>
        <taxon>Dinosauria</taxon>
        <taxon>Saurischia</taxon>
        <taxon>Theropoda</taxon>
        <taxon>Coelurosauria</taxon>
        <taxon>Aves</taxon>
        <taxon>Neognathae</taxon>
        <taxon>Galloanserae</taxon>
        <taxon>Anseriformes</taxon>
        <taxon>Anatidae</taxon>
        <taxon>Anatinae</taxon>
        <taxon>Anas</taxon>
    </lineage>
</organism>
<evidence type="ECO:0000313" key="2">
    <source>
        <dbReference type="Proteomes" id="UP000296049"/>
    </source>
</evidence>